<feature type="domain" description="TonB-dependent receptor-like beta-barrel" evidence="14">
    <location>
        <begin position="224"/>
        <end position="638"/>
    </location>
</feature>
<gene>
    <name evidence="16" type="primary">btuB</name>
    <name evidence="16" type="ORF">WG78_20300</name>
</gene>
<evidence type="ECO:0000313" key="17">
    <source>
        <dbReference type="Proteomes" id="UP000037939"/>
    </source>
</evidence>
<reference evidence="16 17" key="1">
    <citation type="submission" date="2015-07" db="EMBL/GenBank/DDBJ databases">
        <title>Draft genome sequence of the Amantichitinum ursilacus IGB-41, a new chitin-degrading bacterium.</title>
        <authorList>
            <person name="Kirstahler P."/>
            <person name="Guenther M."/>
            <person name="Grumaz C."/>
            <person name="Rupp S."/>
            <person name="Zibek S."/>
            <person name="Sohn K."/>
        </authorList>
    </citation>
    <scope>NUCLEOTIDE SEQUENCE [LARGE SCALE GENOMIC DNA]</scope>
    <source>
        <strain evidence="16 17">IGB-41</strain>
    </source>
</reference>
<dbReference type="EMBL" id="LAQT01000036">
    <property type="protein sequence ID" value="KPC49701.1"/>
    <property type="molecule type" value="Genomic_DNA"/>
</dbReference>
<organism evidence="16 17">
    <name type="scientific">Amantichitinum ursilacus</name>
    <dbReference type="NCBI Taxonomy" id="857265"/>
    <lineage>
        <taxon>Bacteria</taxon>
        <taxon>Pseudomonadati</taxon>
        <taxon>Pseudomonadota</taxon>
        <taxon>Betaproteobacteria</taxon>
        <taxon>Neisseriales</taxon>
        <taxon>Chitinibacteraceae</taxon>
        <taxon>Amantichitinum</taxon>
    </lineage>
</organism>
<feature type="domain" description="TonB-dependent receptor plug" evidence="15">
    <location>
        <begin position="97"/>
        <end position="201"/>
    </location>
</feature>
<evidence type="ECO:0000256" key="8">
    <source>
        <dbReference type="ARBA" id="ARBA00023077"/>
    </source>
</evidence>
<dbReference type="InterPro" id="IPR000531">
    <property type="entry name" value="Beta-barrel_TonB"/>
</dbReference>
<sequence length="668" mass="72664">MFPGARPWLWCCRNVVSSGNNNAVCVGQAAEDKTAIMKKFRSVFRVRCATPQRHRASAIRAAASTLALCAAFAQAQDATPVEPLVVTATRIATAQDSLSSDTTVITAAQLAASNAQTLGEALASVPGVQFSRAGGQGQPASLYIRGANANQTLVLVDGLRIGSATLGGTSFDLLPLAMIDHIEILRGPASGLYGSDAVGGVVQIFTKRGKGTPHMYASVGYGTDRTTSETAGLASTSEDNRFSFDFSHKQSQGFNVTKPSSAFYYEDDRDGYKQTSGSFDIAHFFDASNELGVRGYWIQSDTAFDAGGSPVNPWTRETQTSLALYSRNQINSNWLSDLSIGQSHDQSHADALDYDTFLPYPSRFDTRQKQLNWSNTVTSSVGKWLLGLDYLDERISSTTNYTVDSRHTKAGLLGWQNDFGANHLQANLRVENNSQFGSQTTGNIGYLLHLNSQWQFTANAGTSFHAPTFNDLYFDCGYVCANPNLQAEKGRAFDLGLRWQAGGFNTSLVGFENRVRNLIVLDANNNYLPENLNEARIEGFTLATQGTLGGFDLAGSVTRQNPFDDATGHVLPRRAKILGEISVAQSVGQWRWNAAMNAAGRRFDDLANQNLMGGYAAFDLGLDYALSKTWKAGVRLNNAFDRDYELVRDYNIQGRAWFVTLSYDGAGL</sequence>
<keyword evidence="8 13" id="KW-0798">TonB box</keyword>
<keyword evidence="10" id="KW-0675">Receptor</keyword>
<evidence type="ECO:0000256" key="9">
    <source>
        <dbReference type="ARBA" id="ARBA00023136"/>
    </source>
</evidence>
<dbReference type="Proteomes" id="UP000037939">
    <property type="component" value="Unassembled WGS sequence"/>
</dbReference>
<evidence type="ECO:0000256" key="5">
    <source>
        <dbReference type="ARBA" id="ARBA00022692"/>
    </source>
</evidence>
<evidence type="ECO:0000256" key="3">
    <source>
        <dbReference type="ARBA" id="ARBA00022448"/>
    </source>
</evidence>
<evidence type="ECO:0000256" key="13">
    <source>
        <dbReference type="RuleBase" id="RU003357"/>
    </source>
</evidence>
<evidence type="ECO:0000256" key="12">
    <source>
        <dbReference type="PROSITE-ProRule" id="PRU01360"/>
    </source>
</evidence>
<evidence type="ECO:0000259" key="14">
    <source>
        <dbReference type="Pfam" id="PF00593"/>
    </source>
</evidence>
<dbReference type="InterPro" id="IPR037066">
    <property type="entry name" value="Plug_dom_sf"/>
</dbReference>
<dbReference type="PROSITE" id="PS52016">
    <property type="entry name" value="TONB_DEPENDENT_REC_3"/>
    <property type="match status" value="1"/>
</dbReference>
<dbReference type="CDD" id="cd01347">
    <property type="entry name" value="ligand_gated_channel"/>
    <property type="match status" value="1"/>
</dbReference>
<keyword evidence="6" id="KW-0732">Signal</keyword>
<evidence type="ECO:0000313" key="16">
    <source>
        <dbReference type="EMBL" id="KPC49701.1"/>
    </source>
</evidence>
<dbReference type="OrthoDB" id="183532at2"/>
<dbReference type="Pfam" id="PF07715">
    <property type="entry name" value="Plug"/>
    <property type="match status" value="1"/>
</dbReference>
<dbReference type="GO" id="GO:0015889">
    <property type="term" value="P:cobalamin transport"/>
    <property type="evidence" value="ECO:0007669"/>
    <property type="project" value="TreeGrafter"/>
</dbReference>
<dbReference type="SUPFAM" id="SSF56935">
    <property type="entry name" value="Porins"/>
    <property type="match status" value="1"/>
</dbReference>
<evidence type="ECO:0000259" key="15">
    <source>
        <dbReference type="Pfam" id="PF07715"/>
    </source>
</evidence>
<dbReference type="PANTHER" id="PTHR30069">
    <property type="entry name" value="TONB-DEPENDENT OUTER MEMBRANE RECEPTOR"/>
    <property type="match status" value="1"/>
</dbReference>
<keyword evidence="7" id="KW-0406">Ion transport</keyword>
<comment type="similarity">
    <text evidence="2 12 13">Belongs to the TonB-dependent receptor family.</text>
</comment>
<evidence type="ECO:0000256" key="4">
    <source>
        <dbReference type="ARBA" id="ARBA00022452"/>
    </source>
</evidence>
<name>A0A0N0XG42_9NEIS</name>
<dbReference type="InterPro" id="IPR039426">
    <property type="entry name" value="TonB-dep_rcpt-like"/>
</dbReference>
<dbReference type="Gene3D" id="2.40.170.20">
    <property type="entry name" value="TonB-dependent receptor, beta-barrel domain"/>
    <property type="match status" value="1"/>
</dbReference>
<dbReference type="AlphaFoldDB" id="A0A0N0XG42"/>
<comment type="caution">
    <text evidence="16">The sequence shown here is derived from an EMBL/GenBank/DDBJ whole genome shotgun (WGS) entry which is preliminary data.</text>
</comment>
<evidence type="ECO:0000256" key="11">
    <source>
        <dbReference type="ARBA" id="ARBA00023237"/>
    </source>
</evidence>
<dbReference type="PATRIC" id="fig|857265.3.peg.4156"/>
<dbReference type="Gene3D" id="2.170.130.10">
    <property type="entry name" value="TonB-dependent receptor, plug domain"/>
    <property type="match status" value="1"/>
</dbReference>
<keyword evidence="11 12" id="KW-0998">Cell outer membrane</keyword>
<dbReference type="PANTHER" id="PTHR30069:SF53">
    <property type="entry name" value="COLICIN I RECEPTOR-RELATED"/>
    <property type="match status" value="1"/>
</dbReference>
<keyword evidence="17" id="KW-1185">Reference proteome</keyword>
<dbReference type="Pfam" id="PF00593">
    <property type="entry name" value="TonB_dep_Rec_b-barrel"/>
    <property type="match status" value="1"/>
</dbReference>
<keyword evidence="4 12" id="KW-1134">Transmembrane beta strand</keyword>
<dbReference type="STRING" id="857265.WG78_20300"/>
<dbReference type="InterPro" id="IPR036942">
    <property type="entry name" value="Beta-barrel_TonB_sf"/>
</dbReference>
<evidence type="ECO:0000256" key="6">
    <source>
        <dbReference type="ARBA" id="ARBA00022729"/>
    </source>
</evidence>
<accession>A0A0N0XG42</accession>
<evidence type="ECO:0000256" key="10">
    <source>
        <dbReference type="ARBA" id="ARBA00023170"/>
    </source>
</evidence>
<dbReference type="InterPro" id="IPR012910">
    <property type="entry name" value="Plug_dom"/>
</dbReference>
<evidence type="ECO:0000256" key="2">
    <source>
        <dbReference type="ARBA" id="ARBA00009810"/>
    </source>
</evidence>
<comment type="subcellular location">
    <subcellularLocation>
        <location evidence="1 12">Cell outer membrane</location>
        <topology evidence="1 12">Multi-pass membrane protein</topology>
    </subcellularLocation>
</comment>
<protein>
    <submittedName>
        <fullName evidence="16">Vitamin B12 transporter BtuB</fullName>
    </submittedName>
</protein>
<evidence type="ECO:0000256" key="1">
    <source>
        <dbReference type="ARBA" id="ARBA00004571"/>
    </source>
</evidence>
<keyword evidence="9 12" id="KW-0472">Membrane</keyword>
<dbReference type="GO" id="GO:0009279">
    <property type="term" value="C:cell outer membrane"/>
    <property type="evidence" value="ECO:0007669"/>
    <property type="project" value="UniProtKB-SubCell"/>
</dbReference>
<proteinExistence type="inferred from homology"/>
<dbReference type="GO" id="GO:0006811">
    <property type="term" value="P:monoatomic ion transport"/>
    <property type="evidence" value="ECO:0007669"/>
    <property type="project" value="UniProtKB-KW"/>
</dbReference>
<keyword evidence="3 12" id="KW-0813">Transport</keyword>
<evidence type="ECO:0000256" key="7">
    <source>
        <dbReference type="ARBA" id="ARBA00023065"/>
    </source>
</evidence>
<keyword evidence="5 12" id="KW-0812">Transmembrane</keyword>